<gene>
    <name evidence="5" type="ORF">AYL99_01480</name>
</gene>
<evidence type="ECO:0000256" key="4">
    <source>
        <dbReference type="SAM" id="MobiDB-lite"/>
    </source>
</evidence>
<feature type="repeat" description="ANK" evidence="3">
    <location>
        <begin position="179"/>
        <end position="211"/>
    </location>
</feature>
<feature type="region of interest" description="Disordered" evidence="4">
    <location>
        <begin position="1"/>
        <end position="72"/>
    </location>
</feature>
<accession>A0A179A081</accession>
<dbReference type="Pfam" id="PF00023">
    <property type="entry name" value="Ank"/>
    <property type="match status" value="1"/>
</dbReference>
<feature type="repeat" description="ANK" evidence="3">
    <location>
        <begin position="144"/>
        <end position="178"/>
    </location>
</feature>
<protein>
    <submittedName>
        <fullName evidence="5">Uncharacterized protein</fullName>
    </submittedName>
</protein>
<evidence type="ECO:0000313" key="5">
    <source>
        <dbReference type="EMBL" id="OAP65508.1"/>
    </source>
</evidence>
<keyword evidence="2 3" id="KW-0040">ANK repeat</keyword>
<dbReference type="SMART" id="SM00248">
    <property type="entry name" value="ANK"/>
    <property type="match status" value="5"/>
</dbReference>
<evidence type="ECO:0000256" key="2">
    <source>
        <dbReference type="ARBA" id="ARBA00023043"/>
    </source>
</evidence>
<organism evidence="5 6">
    <name type="scientific">Fonsecaea erecta</name>
    <dbReference type="NCBI Taxonomy" id="1367422"/>
    <lineage>
        <taxon>Eukaryota</taxon>
        <taxon>Fungi</taxon>
        <taxon>Dikarya</taxon>
        <taxon>Ascomycota</taxon>
        <taxon>Pezizomycotina</taxon>
        <taxon>Eurotiomycetes</taxon>
        <taxon>Chaetothyriomycetidae</taxon>
        <taxon>Chaetothyriales</taxon>
        <taxon>Herpotrichiellaceae</taxon>
        <taxon>Fonsecaea</taxon>
    </lineage>
</organism>
<comment type="caution">
    <text evidence="5">The sequence shown here is derived from an EMBL/GenBank/DDBJ whole genome shotgun (WGS) entry which is preliminary data.</text>
</comment>
<evidence type="ECO:0000256" key="3">
    <source>
        <dbReference type="PROSITE-ProRule" id="PRU00023"/>
    </source>
</evidence>
<dbReference type="AlphaFoldDB" id="A0A179A081"/>
<evidence type="ECO:0000313" key="6">
    <source>
        <dbReference type="Proteomes" id="UP000078343"/>
    </source>
</evidence>
<proteinExistence type="predicted"/>
<dbReference type="OrthoDB" id="4540753at2759"/>
<dbReference type="SUPFAM" id="SSF48403">
    <property type="entry name" value="Ankyrin repeat"/>
    <property type="match status" value="1"/>
</dbReference>
<dbReference type="GeneID" id="30005650"/>
<dbReference type="InterPro" id="IPR036770">
    <property type="entry name" value="Ankyrin_rpt-contain_sf"/>
</dbReference>
<dbReference type="PANTHER" id="PTHR24189">
    <property type="entry name" value="MYOTROPHIN"/>
    <property type="match status" value="1"/>
</dbReference>
<dbReference type="PROSITE" id="PS50088">
    <property type="entry name" value="ANK_REPEAT"/>
    <property type="match status" value="2"/>
</dbReference>
<feature type="compositionally biased region" description="Basic and acidic residues" evidence="4">
    <location>
        <begin position="24"/>
        <end position="39"/>
    </location>
</feature>
<dbReference type="InterPro" id="IPR002110">
    <property type="entry name" value="Ankyrin_rpt"/>
</dbReference>
<dbReference type="RefSeq" id="XP_018698875.1">
    <property type="nucleotide sequence ID" value="XM_018832996.1"/>
</dbReference>
<dbReference type="InterPro" id="IPR050745">
    <property type="entry name" value="Multifunctional_regulatory"/>
</dbReference>
<sequence length="1068" mass="118049">MSRPVGSWHSTRETRKIVSKHAKKAENDYDDANKPDTHDGQGLQNPYATSKPLKNRRTEEDDEEVDGPGQRTAVTVNAPYLHEWHKALLDGDVGSVRRLISRGFDIESPILEGLLPLCHAATLSVAVTSCLLAAGATVDGKVGSSGTPLQNAIALNREKIEVARLLLDYGADVNAPSGAHGTALEAALDQAEHSLVYMLIARGADINQLNAKHQARAILAAIEENDVLTTSRLLDAGVDPNVDLDGHPKPLLASIHQGNKYRADSSQSGWGSVKFVVISNGLAYYALSMFALTSGSQGDHERVNLEIIRTLLEHGASIDLEVVLAAIDDEYEGAVLLLLEYGADASQVFANWHRRHYYTELPVLKRWEFATQGYSYDTLEDAEEAFCGAREDRLFTMTWDWEVPAVIEMARYCGVAAFDIADWLLAENVVFVTDLEHSHPTAINCRDLLFDQFGFAVSTFVVDVLRAVAAKKLGDNDDDYDLLSELHIRDFRWIHRVESMTFSYRTITMTFRALNPYTLGNPYCRAIDRLSRTIHMPAPDGSMVLSRAVYKLDRCQVPPDYGMEKSHRQSETSRTRYRIEAFMHIKNSPLPAHEHDCWRLLFTGCVVSVFDAAPSGRLLGRPSRQDVGKGLKLPFDLMISLAAVECQLIINGGVVFVGYQTVLFPTAISENDAQFHAIVSDGGQINPYTLDFPNRLLIQDASQFTGMQCFLGWCEAAQINLGTRQLPADVRYSGGQDQERYLVLEGQSTQLQIGLQSPVSFLVGLQTNFKFISSRRQFTPADCYAKLLEDTAEELAIVYDAGQRRCWLLPKLSLLLHMSHAYARRRALPCFRVPHVDPHADAREIIGLLKSSGECPIHEDPAEPFLFRQLLLGLNINLLATVSAVQQSSGKKLYGFEFLDVVTSPGRGSCMKKLELDAAGKAWLDIVNVVDAVVVCSDLGEAITPAEGSGRESPSCNAVPKNRDYLAATLPCLTRLIERKGGRLTPQDGFQGFKISEDSYWLLCGNPFEPCIHGTSGSSSCWKRYDIIQRLEPAKLFKLLPLPRRTPSAAPVSDIPLSGAVVFGKRVA</sequence>
<reference evidence="5 6" key="1">
    <citation type="submission" date="2016-04" db="EMBL/GenBank/DDBJ databases">
        <title>Draft genome of Fonsecaea erecta CBS 125763.</title>
        <authorList>
            <person name="Weiss V.A."/>
            <person name="Vicente V.A."/>
            <person name="Raittz R.T."/>
            <person name="Moreno L.F."/>
            <person name="De Souza E.M."/>
            <person name="Pedrosa F.O."/>
            <person name="Steffens M.B."/>
            <person name="Faoro H."/>
            <person name="Tadra-Sfeir M.Z."/>
            <person name="Najafzadeh M.J."/>
            <person name="Felipe M.S."/>
            <person name="Teixeira M."/>
            <person name="Sun J."/>
            <person name="Xi L."/>
            <person name="Gomes R."/>
            <person name="De Azevedo C.M."/>
            <person name="Salgado C.G."/>
            <person name="Da Silva M.B."/>
            <person name="Nascimento M.F."/>
            <person name="Queiroz-Telles F."/>
            <person name="Attili D.S."/>
            <person name="Gorbushina A."/>
        </authorList>
    </citation>
    <scope>NUCLEOTIDE SEQUENCE [LARGE SCALE GENOMIC DNA]</scope>
    <source>
        <strain evidence="5 6">CBS 125763</strain>
    </source>
</reference>
<name>A0A179A081_9EURO</name>
<dbReference type="STRING" id="1367422.A0A179A081"/>
<evidence type="ECO:0000256" key="1">
    <source>
        <dbReference type="ARBA" id="ARBA00022737"/>
    </source>
</evidence>
<dbReference type="EMBL" id="LVYI01000001">
    <property type="protein sequence ID" value="OAP65508.1"/>
    <property type="molecule type" value="Genomic_DNA"/>
</dbReference>
<keyword evidence="1" id="KW-0677">Repeat</keyword>
<keyword evidence="6" id="KW-1185">Reference proteome</keyword>
<dbReference type="PROSITE" id="PS50297">
    <property type="entry name" value="ANK_REP_REGION"/>
    <property type="match status" value="1"/>
</dbReference>
<dbReference type="Gene3D" id="1.25.40.20">
    <property type="entry name" value="Ankyrin repeat-containing domain"/>
    <property type="match status" value="2"/>
</dbReference>
<dbReference type="Proteomes" id="UP000078343">
    <property type="component" value="Unassembled WGS sequence"/>
</dbReference>